<evidence type="ECO:0000313" key="3">
    <source>
        <dbReference type="EMBL" id="KPI84453.1"/>
    </source>
</evidence>
<protein>
    <submittedName>
        <fullName evidence="3">Uncharacterized protein</fullName>
    </submittedName>
</protein>
<keyword evidence="2" id="KW-1133">Transmembrane helix</keyword>
<keyword evidence="2" id="KW-0472">Membrane</keyword>
<dbReference type="OMA" id="HPCACAT"/>
<name>A0A0N1II61_LEPSE</name>
<comment type="caution">
    <text evidence="3">The sequence shown here is derived from an EMBL/GenBank/DDBJ whole genome shotgun (WGS) entry which is preliminary data.</text>
</comment>
<feature type="compositionally biased region" description="Low complexity" evidence="1">
    <location>
        <begin position="17"/>
        <end position="34"/>
    </location>
</feature>
<evidence type="ECO:0000313" key="4">
    <source>
        <dbReference type="Proteomes" id="UP000038009"/>
    </source>
</evidence>
<organism evidence="3 4">
    <name type="scientific">Leptomonas seymouri</name>
    <dbReference type="NCBI Taxonomy" id="5684"/>
    <lineage>
        <taxon>Eukaryota</taxon>
        <taxon>Discoba</taxon>
        <taxon>Euglenozoa</taxon>
        <taxon>Kinetoplastea</taxon>
        <taxon>Metakinetoplastina</taxon>
        <taxon>Trypanosomatida</taxon>
        <taxon>Trypanosomatidae</taxon>
        <taxon>Leishmaniinae</taxon>
        <taxon>Leptomonas</taxon>
    </lineage>
</organism>
<evidence type="ECO:0000256" key="2">
    <source>
        <dbReference type="SAM" id="Phobius"/>
    </source>
</evidence>
<reference evidence="3 4" key="1">
    <citation type="journal article" date="2015" name="PLoS Pathog.">
        <title>Leptomonas seymouri: Adaptations to the Dixenous Life Cycle Analyzed by Genome Sequencing, Transcriptome Profiling and Co-infection with Leishmania donovani.</title>
        <authorList>
            <person name="Kraeva N."/>
            <person name="Butenko A."/>
            <person name="Hlavacova J."/>
            <person name="Kostygov A."/>
            <person name="Myskova J."/>
            <person name="Grybchuk D."/>
            <person name="Lestinova T."/>
            <person name="Votypka J."/>
            <person name="Volf P."/>
            <person name="Opperdoes F."/>
            <person name="Flegontov P."/>
            <person name="Lukes J."/>
            <person name="Yurchenko V."/>
        </authorList>
    </citation>
    <scope>NUCLEOTIDE SEQUENCE [LARGE SCALE GENOMIC DNA]</scope>
    <source>
        <strain evidence="3 4">ATCC 30220</strain>
    </source>
</reference>
<dbReference type="OrthoDB" id="243484at2759"/>
<accession>A0A0N1II61</accession>
<proteinExistence type="predicted"/>
<dbReference type="AlphaFoldDB" id="A0A0N1II61"/>
<evidence type="ECO:0000256" key="1">
    <source>
        <dbReference type="SAM" id="MobiDB-lite"/>
    </source>
</evidence>
<feature type="compositionally biased region" description="Basic residues" evidence="1">
    <location>
        <begin position="1"/>
        <end position="16"/>
    </location>
</feature>
<keyword evidence="2" id="KW-0812">Transmembrane</keyword>
<dbReference type="VEuPathDB" id="TriTrypDB:Lsey_0257_0020"/>
<keyword evidence="4" id="KW-1185">Reference proteome</keyword>
<gene>
    <name evidence="3" type="ORF">ABL78_6482</name>
</gene>
<dbReference type="EMBL" id="LJSK01000257">
    <property type="protein sequence ID" value="KPI84453.1"/>
    <property type="molecule type" value="Genomic_DNA"/>
</dbReference>
<feature type="transmembrane region" description="Helical" evidence="2">
    <location>
        <begin position="81"/>
        <end position="99"/>
    </location>
</feature>
<dbReference type="Proteomes" id="UP000038009">
    <property type="component" value="Unassembled WGS sequence"/>
</dbReference>
<sequence>MPKKTRRAPAKGKKKAPAGAVELPLSSQSSQSSTPPSPVKRPVTRASLSPPLPQPSLSSPNQHGTPKTIASLPTTESSRRGVKVAVLCFFVIFLTWLIYNYSGDGATHPRHPCACAAAASASNPLAKVLLSRRSGASGVHWHPSPGEADILGFASSCNDVSMTPLHGPFASVDQLRAEILKSFGRQRGRCVVWLTSPEAIQKVANALKEFLENNALGGTPVVPPQARGTLVVKSAHSREELKNVLPHRVVHMLTDVS</sequence>
<feature type="region of interest" description="Disordered" evidence="1">
    <location>
        <begin position="1"/>
        <end position="75"/>
    </location>
</feature>